<dbReference type="PROSITE" id="PS50110">
    <property type="entry name" value="RESPONSE_REGULATORY"/>
    <property type="match status" value="1"/>
</dbReference>
<dbReference type="SMART" id="SM00448">
    <property type="entry name" value="REC"/>
    <property type="match status" value="1"/>
</dbReference>
<dbReference type="InterPro" id="IPR052048">
    <property type="entry name" value="ST_Response_Regulator"/>
</dbReference>
<dbReference type="SMART" id="SM00028">
    <property type="entry name" value="TPR"/>
    <property type="match status" value="4"/>
</dbReference>
<dbReference type="PANTHER" id="PTHR43228">
    <property type="entry name" value="TWO-COMPONENT RESPONSE REGULATOR"/>
    <property type="match status" value="1"/>
</dbReference>
<dbReference type="Pfam" id="PF07719">
    <property type="entry name" value="TPR_2"/>
    <property type="match status" value="1"/>
</dbReference>
<evidence type="ECO:0000256" key="3">
    <source>
        <dbReference type="PROSITE-ProRule" id="PRU00169"/>
    </source>
</evidence>
<dbReference type="InterPro" id="IPR019734">
    <property type="entry name" value="TPR_rpt"/>
</dbReference>
<dbReference type="CDD" id="cd17589">
    <property type="entry name" value="REC_TPR"/>
    <property type="match status" value="1"/>
</dbReference>
<keyword evidence="3" id="KW-0597">Phosphoprotein</keyword>
<dbReference type="STRING" id="1434072.SAMN05216210_3028"/>
<dbReference type="Proteomes" id="UP000243924">
    <property type="component" value="Chromosome I"/>
</dbReference>
<dbReference type="SUPFAM" id="SSF48452">
    <property type="entry name" value="TPR-like"/>
    <property type="match status" value="2"/>
</dbReference>
<dbReference type="InterPro" id="IPR011990">
    <property type="entry name" value="TPR-like_helical_dom_sf"/>
</dbReference>
<evidence type="ECO:0000313" key="6">
    <source>
        <dbReference type="EMBL" id="SDU30988.1"/>
    </source>
</evidence>
<name>A0A1H2HHF7_9GAMM</name>
<dbReference type="EMBL" id="LT629787">
    <property type="protein sequence ID" value="SDU30988.1"/>
    <property type="molecule type" value="Genomic_DNA"/>
</dbReference>
<feature type="repeat" description="TPR" evidence="4">
    <location>
        <begin position="492"/>
        <end position="525"/>
    </location>
</feature>
<dbReference type="GO" id="GO:0000160">
    <property type="term" value="P:phosphorelay signal transduction system"/>
    <property type="evidence" value="ECO:0007669"/>
    <property type="project" value="InterPro"/>
</dbReference>
<accession>A0A1H2HHF7</accession>
<evidence type="ECO:0000256" key="2">
    <source>
        <dbReference type="ARBA" id="ARBA00022803"/>
    </source>
</evidence>
<organism evidence="6 7">
    <name type="scientific">Halopseudomonas salegens</name>
    <dbReference type="NCBI Taxonomy" id="1434072"/>
    <lineage>
        <taxon>Bacteria</taxon>
        <taxon>Pseudomonadati</taxon>
        <taxon>Pseudomonadota</taxon>
        <taxon>Gammaproteobacteria</taxon>
        <taxon>Pseudomonadales</taxon>
        <taxon>Pseudomonadaceae</taxon>
        <taxon>Halopseudomonas</taxon>
    </lineage>
</organism>
<sequence length="582" mass="65455">MKLTALHALPSLPVQSKIAAISHHPIAKTLTTLHQYYASPFSPSKAKTRMIDYSKSQFLVVDDFSDFRTSVKNMLKQMAVQHIDTAANAKEALELCRLKRYDIVLHDYNLGAGKNGQQVLEELHERKLMMPHCIFVMVTAETSQAMVMSAIECEPDAYLTKPFNRASLQQRLDKLVQRKQALKPVLDAVHKGDHQTVVEACQQVMRDQPKYRPQCLRYQANALEALGQDRALEKMLTAIMADRPLPWALVALADLYRRMGQLDKAENLLEQGVRQFPMLPMIYDGLAAVYRDRDDLPKVQQWLEQGLRISPHALHRQVELGTVARQNQDSDAALKAWRQAVDLGRNSVFHSAESHLSLAATLNDQLNENPDPKVTLELRQTLTEMEQSWSDDPGLQVRSNLLQASALQKTGKSGEASALLSKAQGQLAQLDTFFSPQAALDVADNLRELGQADQAEQMLATCAEMYGDDPSVMQQIAGKTDNPALLDTSKRAAELNRQGIQHYQQKNYPQALEAFRQSQKLQPRNISFALNTAQSLLRLMATEPDPALKEECRLCLQQVRSIPPSDSRYERYLKLCKHAEAS</sequence>
<evidence type="ECO:0000256" key="1">
    <source>
        <dbReference type="ARBA" id="ARBA00022737"/>
    </source>
</evidence>
<gene>
    <name evidence="6" type="ORF">SAMN05216210_3028</name>
</gene>
<dbReference type="Pfam" id="PF13181">
    <property type="entry name" value="TPR_8"/>
    <property type="match status" value="1"/>
</dbReference>
<feature type="modified residue" description="4-aspartylphosphate" evidence="3">
    <location>
        <position position="107"/>
    </location>
</feature>
<evidence type="ECO:0000256" key="4">
    <source>
        <dbReference type="PROSITE-ProRule" id="PRU00339"/>
    </source>
</evidence>
<dbReference type="InterPro" id="IPR011006">
    <property type="entry name" value="CheY-like_superfamily"/>
</dbReference>
<keyword evidence="1" id="KW-0677">Repeat</keyword>
<dbReference type="PANTHER" id="PTHR43228:SF1">
    <property type="entry name" value="TWO-COMPONENT RESPONSE REGULATOR ARR22"/>
    <property type="match status" value="1"/>
</dbReference>
<evidence type="ECO:0000259" key="5">
    <source>
        <dbReference type="PROSITE" id="PS50110"/>
    </source>
</evidence>
<dbReference type="SUPFAM" id="SSF52172">
    <property type="entry name" value="CheY-like"/>
    <property type="match status" value="1"/>
</dbReference>
<protein>
    <submittedName>
        <fullName evidence="6">Tetratricopeptide repeat-containing protein</fullName>
    </submittedName>
</protein>
<reference evidence="7" key="1">
    <citation type="submission" date="2016-10" db="EMBL/GenBank/DDBJ databases">
        <authorList>
            <person name="Varghese N."/>
            <person name="Submissions S."/>
        </authorList>
    </citation>
    <scope>NUCLEOTIDE SEQUENCE [LARGE SCALE GENOMIC DNA]</scope>
    <source>
        <strain evidence="7">CECT 8338</strain>
    </source>
</reference>
<feature type="domain" description="Response regulatory" evidence="5">
    <location>
        <begin position="57"/>
        <end position="176"/>
    </location>
</feature>
<proteinExistence type="predicted"/>
<keyword evidence="7" id="KW-1185">Reference proteome</keyword>
<dbReference type="InterPro" id="IPR013105">
    <property type="entry name" value="TPR_2"/>
</dbReference>
<keyword evidence="2 4" id="KW-0802">TPR repeat</keyword>
<dbReference type="Gene3D" id="1.25.40.10">
    <property type="entry name" value="Tetratricopeptide repeat domain"/>
    <property type="match status" value="3"/>
</dbReference>
<evidence type="ECO:0000313" key="7">
    <source>
        <dbReference type="Proteomes" id="UP000243924"/>
    </source>
</evidence>
<dbReference type="AlphaFoldDB" id="A0A1H2HHF7"/>
<dbReference type="PROSITE" id="PS50005">
    <property type="entry name" value="TPR"/>
    <property type="match status" value="1"/>
</dbReference>
<dbReference type="InterPro" id="IPR001789">
    <property type="entry name" value="Sig_transdc_resp-reg_receiver"/>
</dbReference>
<dbReference type="Gene3D" id="3.40.50.2300">
    <property type="match status" value="1"/>
</dbReference>
<dbReference type="Pfam" id="PF00072">
    <property type="entry name" value="Response_reg"/>
    <property type="match status" value="1"/>
</dbReference>